<sequence length="1228" mass="123609">MTPWPTAGRHQTRRRRTSAAAITALVTSAAVALIGWAGPTYASTGAATARAAARASVHKATAKPPAPGRTTPGRPTSGPTTRPASAPPAGHPAGQKPSGTKPAAARPSAAQLKALRAKAAARALASASPRDTQDASCGGPLAFDTVHACDAIASGGSDAYTVTTSAADDQLTIQLVATSGAQVNASLTGPDGTAVSCFSGVSVRTCATGAAGGYTLVVDDQYGSGGYTLAVSSLKSSACTPITASDLAFGSAPKTGSLAAGAASACYGLDDGVASGDALRVGGLSYEVQATVYDATGTVVCGVGQYGDTCALSGTAPYRMLLEDSYAQAASWTLSVNRLSHPAGCATLAAAPFGDPGSAVATGTLPVGGLQCRTVTLPGGLTMVSLQGGESTSGGASWQLLTAQGDPACYDSSEDVTCSSLPGAGTYTVLIENASRYEDAPYTVSLVPLASTGGCAASVGTSYDLPLLHRSFTSAVQVDCQSFDAAAGDRIDLSAGTDVYGQLTSTIVDPSGAPSCSTSTGDGSSQDGCVLTGSGPYRVISHTMYGFTGSYTMRIARLSDPAGCTALHPQVYGTAPATSTDPCWLLQVPAAGTYDVGGTGVYHLDGTRFCAQGAASCTFPAAGTYAMVFRPGYLDDTPFAPVFVSPAQTAGCVAASDRGFVSGPVSLDLSAAGVRDCLTLPTASGNGVYLVPAAADDGMVPVETVYDAKGVQQCENEYSFAVCKLTGTAPFHVVVTAPVPRVYRLTVQRTGDAGGCAGWPQTPFGASAGTPVKLTATAQTACLTLPANGHSTAELFDFANTANRLDASVRVFDAAGNQVCSSIASSTTTCRFTAGVAYTAVLVGTGTVDTYHLVRRDVSSSAACAAPASLTVGGASTGYTFTSALDSRCLRVQAATTDKLWLSVRTPAAPAKTGAELLVMDSTGTIVCWQHGSGCRVSGSASYVVAVLAAGYTGTSIPARVDTWRVGTATGWASQCTANSLSADGFAPRSGSLTETSTAYCGVMQVKPRQSFDVYLVDGNPAAGPSVDMFSSANWNGTAIDYAYQCGGSSYGYDFHCSVSGGAPATQVVVIVSPGGSTLPLPYTMQGVCRSQCSTSPKPADVTSLSPAAGPAERDNKVVLHGTNLNLGTDVGLAQGGIRSSYDPMATPVSVSADGTTLTVVLSTRGLTPGRYDVVLDLAGYTSGTRSTGYLPGGYTVTAAPPTKGGGPLTISKPSWMVGLRHKPAVKH</sequence>
<protein>
    <recommendedName>
        <fullName evidence="4">IPT/TIG domain-containing protein</fullName>
    </recommendedName>
</protein>
<comment type="caution">
    <text evidence="2">The sequence shown here is derived from an EMBL/GenBank/DDBJ whole genome shotgun (WGS) entry which is preliminary data.</text>
</comment>
<evidence type="ECO:0000313" key="3">
    <source>
        <dbReference type="Proteomes" id="UP000778578"/>
    </source>
</evidence>
<dbReference type="Gene3D" id="2.60.120.380">
    <property type="match status" value="1"/>
</dbReference>
<dbReference type="Proteomes" id="UP000778578">
    <property type="component" value="Unassembled WGS sequence"/>
</dbReference>
<proteinExistence type="predicted"/>
<accession>A0ABS7Q304</accession>
<feature type="compositionally biased region" description="Low complexity" evidence="1">
    <location>
        <begin position="62"/>
        <end position="84"/>
    </location>
</feature>
<evidence type="ECO:0008006" key="4">
    <source>
        <dbReference type="Google" id="ProtNLM"/>
    </source>
</evidence>
<evidence type="ECO:0000313" key="2">
    <source>
        <dbReference type="EMBL" id="MBY8877528.1"/>
    </source>
</evidence>
<reference evidence="2 3" key="1">
    <citation type="submission" date="2021-08" db="EMBL/GenBank/DDBJ databases">
        <title>WGS of actinomycetes from Thailand.</title>
        <authorList>
            <person name="Thawai C."/>
        </authorList>
    </citation>
    <scope>NUCLEOTIDE SEQUENCE [LARGE SCALE GENOMIC DNA]</scope>
    <source>
        <strain evidence="2 3">PLK6-54</strain>
    </source>
</reference>
<gene>
    <name evidence="2" type="ORF">K7862_07755</name>
</gene>
<dbReference type="RefSeq" id="WP_222961684.1">
    <property type="nucleotide sequence ID" value="NZ_JAINZZ010000006.1"/>
</dbReference>
<name>A0ABS7Q304_9ACTN</name>
<keyword evidence="3" id="KW-1185">Reference proteome</keyword>
<feature type="region of interest" description="Disordered" evidence="1">
    <location>
        <begin position="55"/>
        <end position="112"/>
    </location>
</feature>
<dbReference type="EMBL" id="JAINZZ010000006">
    <property type="protein sequence ID" value="MBY8877528.1"/>
    <property type="molecule type" value="Genomic_DNA"/>
</dbReference>
<evidence type="ECO:0000256" key="1">
    <source>
        <dbReference type="SAM" id="MobiDB-lite"/>
    </source>
</evidence>
<organism evidence="2 3">
    <name type="scientific">Actinacidiphila acidipaludis</name>
    <dbReference type="NCBI Taxonomy" id="2873382"/>
    <lineage>
        <taxon>Bacteria</taxon>
        <taxon>Bacillati</taxon>
        <taxon>Actinomycetota</taxon>
        <taxon>Actinomycetes</taxon>
        <taxon>Kitasatosporales</taxon>
        <taxon>Streptomycetaceae</taxon>
        <taxon>Actinacidiphila</taxon>
    </lineage>
</organism>